<proteinExistence type="predicted"/>
<dbReference type="RefSeq" id="WP_377190157.1">
    <property type="nucleotide sequence ID" value="NZ_JBHUOG010000002.1"/>
</dbReference>
<dbReference type="Gene3D" id="3.90.550.10">
    <property type="entry name" value="Spore Coat Polysaccharide Biosynthesis Protein SpsA, Chain A"/>
    <property type="match status" value="1"/>
</dbReference>
<dbReference type="PANTHER" id="PTHR43179:SF7">
    <property type="entry name" value="RHAMNOSYLTRANSFERASE WBBL"/>
    <property type="match status" value="1"/>
</dbReference>
<comment type="caution">
    <text evidence="1">The sequence shown here is derived from an EMBL/GenBank/DDBJ whole genome shotgun (WGS) entry which is preliminary data.</text>
</comment>
<dbReference type="Pfam" id="PF13641">
    <property type="entry name" value="Glyco_tranf_2_3"/>
    <property type="match status" value="1"/>
</dbReference>
<gene>
    <name evidence="1" type="ORF">ACFS27_27095</name>
</gene>
<keyword evidence="1" id="KW-0808">Transferase</keyword>
<reference evidence="2" key="1">
    <citation type="journal article" date="2019" name="Int. J. Syst. Evol. Microbiol.">
        <title>The Global Catalogue of Microorganisms (GCM) 10K type strain sequencing project: providing services to taxonomists for standard genome sequencing and annotation.</title>
        <authorList>
            <consortium name="The Broad Institute Genomics Platform"/>
            <consortium name="The Broad Institute Genome Sequencing Center for Infectious Disease"/>
            <person name="Wu L."/>
            <person name="Ma J."/>
        </authorList>
    </citation>
    <scope>NUCLEOTIDE SEQUENCE [LARGE SCALE GENOMIC DNA]</scope>
    <source>
        <strain evidence="2">CCM 7044</strain>
    </source>
</reference>
<dbReference type="PANTHER" id="PTHR43179">
    <property type="entry name" value="RHAMNOSYLTRANSFERASE WBBL"/>
    <property type="match status" value="1"/>
</dbReference>
<dbReference type="GO" id="GO:0016757">
    <property type="term" value="F:glycosyltransferase activity"/>
    <property type="evidence" value="ECO:0007669"/>
    <property type="project" value="UniProtKB-KW"/>
</dbReference>
<dbReference type="SUPFAM" id="SSF53448">
    <property type="entry name" value="Nucleotide-diphospho-sugar transferases"/>
    <property type="match status" value="1"/>
</dbReference>
<organism evidence="1 2">
    <name type="scientific">Promicromonospora vindobonensis</name>
    <dbReference type="NCBI Taxonomy" id="195748"/>
    <lineage>
        <taxon>Bacteria</taxon>
        <taxon>Bacillati</taxon>
        <taxon>Actinomycetota</taxon>
        <taxon>Actinomycetes</taxon>
        <taxon>Micrococcales</taxon>
        <taxon>Promicromonosporaceae</taxon>
        <taxon>Promicromonospora</taxon>
    </lineage>
</organism>
<dbReference type="EC" id="2.4.-.-" evidence="1"/>
<dbReference type="Proteomes" id="UP001597479">
    <property type="component" value="Unassembled WGS sequence"/>
</dbReference>
<accession>A0ABW5W308</accession>
<evidence type="ECO:0000313" key="1">
    <source>
        <dbReference type="EMBL" id="MFD2797255.1"/>
    </source>
</evidence>
<name>A0ABW5W308_9MICO</name>
<keyword evidence="1" id="KW-0328">Glycosyltransferase</keyword>
<dbReference type="InterPro" id="IPR029044">
    <property type="entry name" value="Nucleotide-diphossugar_trans"/>
</dbReference>
<evidence type="ECO:0000313" key="2">
    <source>
        <dbReference type="Proteomes" id="UP001597479"/>
    </source>
</evidence>
<dbReference type="EMBL" id="JBHUOG010000002">
    <property type="protein sequence ID" value="MFD2797255.1"/>
    <property type="molecule type" value="Genomic_DNA"/>
</dbReference>
<keyword evidence="2" id="KW-1185">Reference proteome</keyword>
<sequence length="313" mass="33053">MRGIPVDDGGAASRAATRLADVALVVVNYGSSGLLATNLPRTVGDSGIRVVVVDSFSGTGERAAVTGLTAEHGWDLLTPDTNVGFGGGSNLGAAHALAAGARVLVFLNPDAWTDPTGLAALAATVRSGGRALVAPRIHRPDGSVYSRGLTYLRRADGTMSGRSTSQDDVPWLSGACLAVGAGLWGELGGFDEDYFLYWEDVDLSWRALALGARLEVVDGARVVHDEGGTQESRGRAKSETYYRYDIRNRMLFAGKNLGPTDVRRWRRTLPRAARAVALRGGRRQFVEGIGPWRGVARGVAEALGPLKRRAGAG</sequence>
<protein>
    <submittedName>
        <fullName evidence="1">Glycosyltransferase</fullName>
        <ecNumber evidence="1">2.4.-.-</ecNumber>
    </submittedName>
</protein>